<dbReference type="GO" id="GO:1990904">
    <property type="term" value="C:ribonucleoprotein complex"/>
    <property type="evidence" value="ECO:0007669"/>
    <property type="project" value="InterPro"/>
</dbReference>
<dbReference type="GO" id="GO:0006396">
    <property type="term" value="P:RNA processing"/>
    <property type="evidence" value="ECO:0007669"/>
    <property type="project" value="InterPro"/>
</dbReference>
<dbReference type="PROSITE" id="PS50961">
    <property type="entry name" value="HTH_LA"/>
    <property type="match status" value="1"/>
</dbReference>
<dbReference type="EMBL" id="BPQB01000004">
    <property type="protein sequence ID" value="GJE86323.1"/>
    <property type="molecule type" value="Genomic_DNA"/>
</dbReference>
<evidence type="ECO:0000313" key="9">
    <source>
        <dbReference type="Proteomes" id="UP000703269"/>
    </source>
</evidence>
<dbReference type="PRINTS" id="PR00302">
    <property type="entry name" value="LUPUSLA"/>
</dbReference>
<dbReference type="InterPro" id="IPR045180">
    <property type="entry name" value="La_dom_prot"/>
</dbReference>
<evidence type="ECO:0000256" key="3">
    <source>
        <dbReference type="ARBA" id="ARBA00023242"/>
    </source>
</evidence>
<keyword evidence="9" id="KW-1185">Reference proteome</keyword>
<dbReference type="SUPFAM" id="SSF46785">
    <property type="entry name" value="Winged helix' DNA-binding domain"/>
    <property type="match status" value="1"/>
</dbReference>
<dbReference type="GO" id="GO:0003729">
    <property type="term" value="F:mRNA binding"/>
    <property type="evidence" value="ECO:0007669"/>
    <property type="project" value="TreeGrafter"/>
</dbReference>
<feature type="region of interest" description="Disordered" evidence="5">
    <location>
        <begin position="409"/>
        <end position="462"/>
    </location>
</feature>
<feature type="compositionally biased region" description="Basic and acidic residues" evidence="5">
    <location>
        <begin position="436"/>
        <end position="449"/>
    </location>
</feature>
<feature type="compositionally biased region" description="Low complexity" evidence="5">
    <location>
        <begin position="11"/>
        <end position="21"/>
    </location>
</feature>
<feature type="domain" description="HTH La-type RNA-binding" evidence="7">
    <location>
        <begin position="21"/>
        <end position="113"/>
    </location>
</feature>
<dbReference type="Pfam" id="PF05383">
    <property type="entry name" value="La"/>
    <property type="match status" value="1"/>
</dbReference>
<dbReference type="PANTHER" id="PTHR22792:SF140">
    <property type="entry name" value="ACHILLES, ISOFORM A"/>
    <property type="match status" value="1"/>
</dbReference>
<dbReference type="Proteomes" id="UP000703269">
    <property type="component" value="Unassembled WGS sequence"/>
</dbReference>
<dbReference type="OrthoDB" id="439993at2759"/>
<evidence type="ECO:0000256" key="1">
    <source>
        <dbReference type="ARBA" id="ARBA00004123"/>
    </source>
</evidence>
<evidence type="ECO:0000259" key="7">
    <source>
        <dbReference type="PROSITE" id="PS50961"/>
    </source>
</evidence>
<feature type="region of interest" description="Disordered" evidence="5">
    <location>
        <begin position="1"/>
        <end position="25"/>
    </location>
</feature>
<evidence type="ECO:0000259" key="6">
    <source>
        <dbReference type="PROSITE" id="PS50102"/>
    </source>
</evidence>
<comment type="subcellular location">
    <subcellularLocation>
        <location evidence="1">Nucleus</location>
    </subcellularLocation>
</comment>
<dbReference type="SMART" id="SM00715">
    <property type="entry name" value="LA"/>
    <property type="match status" value="1"/>
</dbReference>
<dbReference type="InterPro" id="IPR036390">
    <property type="entry name" value="WH_DNA-bd_sf"/>
</dbReference>
<proteinExistence type="predicted"/>
<accession>A0A9P3L9U2</accession>
<dbReference type="PANTHER" id="PTHR22792">
    <property type="entry name" value="LUPUS LA PROTEIN-RELATED"/>
    <property type="match status" value="1"/>
</dbReference>
<dbReference type="PROSITE" id="PS50102">
    <property type="entry name" value="RRM"/>
    <property type="match status" value="1"/>
</dbReference>
<protein>
    <submittedName>
        <fullName evidence="8">La protein -like protein</fullName>
    </submittedName>
</protein>
<dbReference type="AlphaFoldDB" id="A0A9P3L9U2"/>
<evidence type="ECO:0000256" key="5">
    <source>
        <dbReference type="SAM" id="MobiDB-lite"/>
    </source>
</evidence>
<dbReference type="InterPro" id="IPR000504">
    <property type="entry name" value="RRM_dom"/>
</dbReference>
<name>A0A9P3L9U2_9APHY</name>
<sequence>MLASSSRIVPAVATSRETSAATEEETEVEQAAREAEFYFSDINLPYDKYMWELHTANPMHAVPLADLLSLPRMKRFSRYGADWLADALKDSTALEVDQTKTFVRRRTEVTEPKDFTQRTVYVSGFGLHRKHLKDELRTFFESKYSDIIGYKLRQEQLGYHKAAAVFLEFPSISAAKRFIDSPSLTWGERQLTARTMEEYLDSQVWSQLLTRKDAQKYAELMVGRTRSPPFNAFAQKAGTVDEASSASRATGSEEPRARIYIQFLGRRIRVYDEGREFVRPEDVPVVRDATLEFSGIAQGHIDRREPVRLLAQNSSHLVPWVQYTQGDTSGYLVFDKPLSSEDAAFVRTTLGTLFGQPVAWAFLDRENERRVQLDAAAAMARRARQVARRHVRELKDKVFVWSHLQGARRDSREPRTASSRSTAGESDIERNTPASARERREPRMVDRLQRQRSPSMSFPQRR</sequence>
<dbReference type="Gene3D" id="3.30.70.330">
    <property type="match status" value="1"/>
</dbReference>
<keyword evidence="2 4" id="KW-0694">RNA-binding</keyword>
<dbReference type="InterPro" id="IPR002344">
    <property type="entry name" value="Lupus_La"/>
</dbReference>
<dbReference type="InterPro" id="IPR006630">
    <property type="entry name" value="La_HTH"/>
</dbReference>
<organism evidence="8 9">
    <name type="scientific">Phanerochaete sordida</name>
    <dbReference type="NCBI Taxonomy" id="48140"/>
    <lineage>
        <taxon>Eukaryota</taxon>
        <taxon>Fungi</taxon>
        <taxon>Dikarya</taxon>
        <taxon>Basidiomycota</taxon>
        <taxon>Agaricomycotina</taxon>
        <taxon>Agaricomycetes</taxon>
        <taxon>Polyporales</taxon>
        <taxon>Phanerochaetaceae</taxon>
        <taxon>Phanerochaete</taxon>
    </lineage>
</organism>
<dbReference type="InterPro" id="IPR012677">
    <property type="entry name" value="Nucleotide-bd_a/b_plait_sf"/>
</dbReference>
<dbReference type="InterPro" id="IPR036388">
    <property type="entry name" value="WH-like_DNA-bd_sf"/>
</dbReference>
<comment type="caution">
    <text evidence="8">The sequence shown here is derived from an EMBL/GenBank/DDBJ whole genome shotgun (WGS) entry which is preliminary data.</text>
</comment>
<feature type="compositionally biased region" description="Polar residues" evidence="5">
    <location>
        <begin position="451"/>
        <end position="462"/>
    </location>
</feature>
<keyword evidence="3" id="KW-0539">Nucleus</keyword>
<reference evidence="8 9" key="1">
    <citation type="submission" date="2021-08" db="EMBL/GenBank/DDBJ databases">
        <title>Draft Genome Sequence of Phanerochaete sordida strain YK-624.</title>
        <authorList>
            <person name="Mori T."/>
            <person name="Dohra H."/>
            <person name="Suzuki T."/>
            <person name="Kawagishi H."/>
            <person name="Hirai H."/>
        </authorList>
    </citation>
    <scope>NUCLEOTIDE SEQUENCE [LARGE SCALE GENOMIC DNA]</scope>
    <source>
        <strain evidence="8 9">YK-624</strain>
    </source>
</reference>
<feature type="domain" description="RRM" evidence="6">
    <location>
        <begin position="118"/>
        <end position="198"/>
    </location>
</feature>
<gene>
    <name evidence="8" type="ORF">PsYK624_024030</name>
</gene>
<dbReference type="GO" id="GO:0005634">
    <property type="term" value="C:nucleus"/>
    <property type="evidence" value="ECO:0007669"/>
    <property type="project" value="UniProtKB-SubCell"/>
</dbReference>
<dbReference type="Gene3D" id="1.10.10.10">
    <property type="entry name" value="Winged helix-like DNA-binding domain superfamily/Winged helix DNA-binding domain"/>
    <property type="match status" value="1"/>
</dbReference>
<evidence type="ECO:0000313" key="8">
    <source>
        <dbReference type="EMBL" id="GJE86323.1"/>
    </source>
</evidence>
<evidence type="ECO:0000256" key="2">
    <source>
        <dbReference type="ARBA" id="ARBA00022884"/>
    </source>
</evidence>
<evidence type="ECO:0000256" key="4">
    <source>
        <dbReference type="PROSITE-ProRule" id="PRU00332"/>
    </source>
</evidence>